<dbReference type="AlphaFoldDB" id="A0A9W9ZLD2"/>
<accession>A0A9W9ZLD2</accession>
<protein>
    <submittedName>
        <fullName evidence="2">Uncharacterized protein</fullName>
    </submittedName>
</protein>
<name>A0A9W9ZLD2_9CNID</name>
<reference evidence="2" key="1">
    <citation type="submission" date="2023-01" db="EMBL/GenBank/DDBJ databases">
        <title>Genome assembly of the deep-sea coral Lophelia pertusa.</title>
        <authorList>
            <person name="Herrera S."/>
            <person name="Cordes E."/>
        </authorList>
    </citation>
    <scope>NUCLEOTIDE SEQUENCE</scope>
    <source>
        <strain evidence="2">USNM1676648</strain>
        <tissue evidence="2">Polyp</tissue>
    </source>
</reference>
<gene>
    <name evidence="2" type="ORF">OS493_026278</name>
</gene>
<proteinExistence type="predicted"/>
<feature type="region of interest" description="Disordered" evidence="1">
    <location>
        <begin position="1"/>
        <end position="36"/>
    </location>
</feature>
<dbReference type="EMBL" id="MU825895">
    <property type="protein sequence ID" value="KAJ7383747.1"/>
    <property type="molecule type" value="Genomic_DNA"/>
</dbReference>
<evidence type="ECO:0000313" key="3">
    <source>
        <dbReference type="Proteomes" id="UP001163046"/>
    </source>
</evidence>
<evidence type="ECO:0000256" key="1">
    <source>
        <dbReference type="SAM" id="MobiDB-lite"/>
    </source>
</evidence>
<evidence type="ECO:0000313" key="2">
    <source>
        <dbReference type="EMBL" id="KAJ7383747.1"/>
    </source>
</evidence>
<dbReference type="Proteomes" id="UP001163046">
    <property type="component" value="Unassembled WGS sequence"/>
</dbReference>
<feature type="compositionally biased region" description="Polar residues" evidence="1">
    <location>
        <begin position="20"/>
        <end position="36"/>
    </location>
</feature>
<keyword evidence="3" id="KW-1185">Reference proteome</keyword>
<sequence length="110" mass="11958">METHNSPDIEITGDTDEANRANSTQGNNDDYASQGPQSVTYLRVQELQNTGYASSNSATPEASPCVSANTQMMNRTRSLILLCVKSILSNDKAAENHKAMHQRTVLVKAC</sequence>
<comment type="caution">
    <text evidence="2">The sequence shown here is derived from an EMBL/GenBank/DDBJ whole genome shotgun (WGS) entry which is preliminary data.</text>
</comment>
<organism evidence="2 3">
    <name type="scientific">Desmophyllum pertusum</name>
    <dbReference type="NCBI Taxonomy" id="174260"/>
    <lineage>
        <taxon>Eukaryota</taxon>
        <taxon>Metazoa</taxon>
        <taxon>Cnidaria</taxon>
        <taxon>Anthozoa</taxon>
        <taxon>Hexacorallia</taxon>
        <taxon>Scleractinia</taxon>
        <taxon>Caryophylliina</taxon>
        <taxon>Caryophylliidae</taxon>
        <taxon>Desmophyllum</taxon>
    </lineage>
</organism>